<proteinExistence type="predicted"/>
<dbReference type="InterPro" id="IPR037914">
    <property type="entry name" value="SpoVT-AbrB_sf"/>
</dbReference>
<evidence type="ECO:0008006" key="2">
    <source>
        <dbReference type="Google" id="ProtNLM"/>
    </source>
</evidence>
<evidence type="ECO:0000313" key="1">
    <source>
        <dbReference type="EMBL" id="GAH20209.1"/>
    </source>
</evidence>
<organism evidence="1">
    <name type="scientific">marine sediment metagenome</name>
    <dbReference type="NCBI Taxonomy" id="412755"/>
    <lineage>
        <taxon>unclassified sequences</taxon>
        <taxon>metagenomes</taxon>
        <taxon>ecological metagenomes</taxon>
    </lineage>
</organism>
<feature type="non-terminal residue" evidence="1">
    <location>
        <position position="44"/>
    </location>
</feature>
<accession>X1ESR7</accession>
<feature type="non-terminal residue" evidence="1">
    <location>
        <position position="1"/>
    </location>
</feature>
<sequence length="44" mass="5153">SEKTGKVYYSKFNKNGLTTIPIQIRKAFNLDPDGEYRLEIKFND</sequence>
<dbReference type="EMBL" id="BART01042047">
    <property type="protein sequence ID" value="GAH20209.1"/>
    <property type="molecule type" value="Genomic_DNA"/>
</dbReference>
<comment type="caution">
    <text evidence="1">The sequence shown here is derived from an EMBL/GenBank/DDBJ whole genome shotgun (WGS) entry which is preliminary data.</text>
</comment>
<reference evidence="1" key="1">
    <citation type="journal article" date="2014" name="Front. Microbiol.">
        <title>High frequency of phylogenetically diverse reductive dehalogenase-homologous genes in deep subseafloor sedimentary metagenomes.</title>
        <authorList>
            <person name="Kawai M."/>
            <person name="Futagami T."/>
            <person name="Toyoda A."/>
            <person name="Takaki Y."/>
            <person name="Nishi S."/>
            <person name="Hori S."/>
            <person name="Arai W."/>
            <person name="Tsubouchi T."/>
            <person name="Morono Y."/>
            <person name="Uchiyama I."/>
            <person name="Ito T."/>
            <person name="Fujiyama A."/>
            <person name="Inagaki F."/>
            <person name="Takami H."/>
        </authorList>
    </citation>
    <scope>NUCLEOTIDE SEQUENCE</scope>
    <source>
        <strain evidence="1">Expedition CK06-06</strain>
    </source>
</reference>
<protein>
    <recommendedName>
        <fullName evidence="2">SpoVT-AbrB domain-containing protein</fullName>
    </recommendedName>
</protein>
<dbReference type="AlphaFoldDB" id="X1ESR7"/>
<gene>
    <name evidence="1" type="ORF">S01H4_67150</name>
</gene>
<name>X1ESR7_9ZZZZ</name>
<dbReference type="SUPFAM" id="SSF89447">
    <property type="entry name" value="AbrB/MazE/MraZ-like"/>
    <property type="match status" value="1"/>
</dbReference>